<evidence type="ECO:0000313" key="6">
    <source>
        <dbReference type="Proteomes" id="UP000000763"/>
    </source>
</evidence>
<evidence type="ECO:0000256" key="1">
    <source>
        <dbReference type="SAM" id="Coils"/>
    </source>
</evidence>
<dbReference type="GO" id="GO:0010073">
    <property type="term" value="P:meristem maintenance"/>
    <property type="evidence" value="ECO:0007669"/>
    <property type="project" value="InterPro"/>
</dbReference>
<dbReference type="EMBL" id="AP004231">
    <property type="protein sequence ID" value="BAD88087.1"/>
    <property type="molecule type" value="Genomic_DNA"/>
</dbReference>
<evidence type="ECO:0000313" key="4">
    <source>
        <dbReference type="EMBL" id="BAD88087.1"/>
    </source>
</evidence>
<dbReference type="PANTHER" id="PTHR46033:SF65">
    <property type="entry name" value="AMINOTRANSFERASE-LIKE PLANT MOBILE DOMAIN-CONTAINING PROTEIN"/>
    <property type="match status" value="1"/>
</dbReference>
<name>Q5JJS3_ORYSJ</name>
<accession>Q5JKC0</accession>
<dbReference type="Pfam" id="PF10536">
    <property type="entry name" value="PMD"/>
    <property type="match status" value="1"/>
</dbReference>
<reference evidence="6" key="2">
    <citation type="journal article" date="2005" name="Nature">
        <title>The map-based sequence of the rice genome.</title>
        <authorList>
            <consortium name="International rice genome sequencing project (IRGSP)"/>
            <person name="Matsumoto T."/>
            <person name="Wu J."/>
            <person name="Kanamori H."/>
            <person name="Katayose Y."/>
            <person name="Fujisawa M."/>
            <person name="Namiki N."/>
            <person name="Mizuno H."/>
            <person name="Yamamoto K."/>
            <person name="Antonio B.A."/>
            <person name="Baba T."/>
            <person name="Sakata K."/>
            <person name="Nagamura Y."/>
            <person name="Aoki H."/>
            <person name="Arikawa K."/>
            <person name="Arita K."/>
            <person name="Bito T."/>
            <person name="Chiden Y."/>
            <person name="Fujitsuka N."/>
            <person name="Fukunaka R."/>
            <person name="Hamada M."/>
            <person name="Harada C."/>
            <person name="Hayashi A."/>
            <person name="Hijishita S."/>
            <person name="Honda M."/>
            <person name="Hosokawa S."/>
            <person name="Ichikawa Y."/>
            <person name="Idonuma A."/>
            <person name="Iijima M."/>
            <person name="Ikeda M."/>
            <person name="Ikeno M."/>
            <person name="Ito K."/>
            <person name="Ito S."/>
            <person name="Ito T."/>
            <person name="Ito Y."/>
            <person name="Ito Y."/>
            <person name="Iwabuchi A."/>
            <person name="Kamiya K."/>
            <person name="Karasawa W."/>
            <person name="Kurita K."/>
            <person name="Katagiri S."/>
            <person name="Kikuta A."/>
            <person name="Kobayashi H."/>
            <person name="Kobayashi N."/>
            <person name="Machita K."/>
            <person name="Maehara T."/>
            <person name="Masukawa M."/>
            <person name="Mizubayashi T."/>
            <person name="Mukai Y."/>
            <person name="Nagasaki H."/>
            <person name="Nagata Y."/>
            <person name="Naito S."/>
            <person name="Nakashima M."/>
            <person name="Nakama Y."/>
            <person name="Nakamichi Y."/>
            <person name="Nakamura M."/>
            <person name="Meguro A."/>
            <person name="Negishi M."/>
            <person name="Ohta I."/>
            <person name="Ohta T."/>
            <person name="Okamoto M."/>
            <person name="Ono N."/>
            <person name="Saji S."/>
            <person name="Sakaguchi M."/>
            <person name="Sakai K."/>
            <person name="Shibata M."/>
            <person name="Shimokawa T."/>
            <person name="Song J."/>
            <person name="Takazaki Y."/>
            <person name="Terasawa K."/>
            <person name="Tsugane M."/>
            <person name="Tsuji K."/>
            <person name="Ueda S."/>
            <person name="Waki K."/>
            <person name="Yamagata H."/>
            <person name="Yamamoto M."/>
            <person name="Yamamoto S."/>
            <person name="Yamane H."/>
            <person name="Yoshiki S."/>
            <person name="Yoshihara R."/>
            <person name="Yukawa K."/>
            <person name="Zhong H."/>
            <person name="Yano M."/>
            <person name="Yuan Q."/>
            <person name="Ouyang S."/>
            <person name="Liu J."/>
            <person name="Jones K.M."/>
            <person name="Gansberger K."/>
            <person name="Moffat K."/>
            <person name="Hill J."/>
            <person name="Bera J."/>
            <person name="Fadrosh D."/>
            <person name="Jin S."/>
            <person name="Johri S."/>
            <person name="Kim M."/>
            <person name="Overton L."/>
            <person name="Reardon M."/>
            <person name="Tsitrin T."/>
            <person name="Vuong H."/>
            <person name="Weaver B."/>
            <person name="Ciecko A."/>
            <person name="Tallon L."/>
            <person name="Jackson J."/>
            <person name="Pai G."/>
            <person name="Aken S.V."/>
            <person name="Utterback T."/>
            <person name="Reidmuller S."/>
            <person name="Feldblyum T."/>
            <person name="Hsiao J."/>
            <person name="Zismann V."/>
            <person name="Iobst S."/>
            <person name="de Vazeille A.R."/>
            <person name="Buell C.R."/>
            <person name="Ying K."/>
            <person name="Li Y."/>
            <person name="Lu T."/>
            <person name="Huang Y."/>
            <person name="Zhao Q."/>
            <person name="Feng Q."/>
            <person name="Zhang L."/>
            <person name="Zhu J."/>
            <person name="Weng Q."/>
            <person name="Mu J."/>
            <person name="Lu Y."/>
            <person name="Fan D."/>
            <person name="Liu Y."/>
            <person name="Guan J."/>
            <person name="Zhang Y."/>
            <person name="Yu S."/>
            <person name="Liu X."/>
            <person name="Zhang Y."/>
            <person name="Hong G."/>
            <person name="Han B."/>
            <person name="Choisne N."/>
            <person name="Demange N."/>
            <person name="Orjeda G."/>
            <person name="Samain S."/>
            <person name="Cattolico L."/>
            <person name="Pelletier E."/>
            <person name="Couloux A."/>
            <person name="Segurens B."/>
            <person name="Wincker P."/>
            <person name="D'Hont A."/>
            <person name="Scarpelli C."/>
            <person name="Weissenbach J."/>
            <person name="Salanoubat M."/>
            <person name="Quetier F."/>
            <person name="Yu Y."/>
            <person name="Kim H.R."/>
            <person name="Rambo T."/>
            <person name="Currie J."/>
            <person name="Collura K."/>
            <person name="Luo M."/>
            <person name="Yang T."/>
            <person name="Ammiraju J.S.S."/>
            <person name="Engler F."/>
            <person name="Soderlund C."/>
            <person name="Wing R.A."/>
            <person name="Palmer L.E."/>
            <person name="de la Bastide M."/>
            <person name="Spiegel L."/>
            <person name="Nascimento L."/>
            <person name="Zutavern T."/>
            <person name="O'Shaughnessy A."/>
            <person name="Dike S."/>
            <person name="Dedhia N."/>
            <person name="Preston R."/>
            <person name="Balija V."/>
            <person name="McCombie W.R."/>
            <person name="Chow T."/>
            <person name="Chen H."/>
            <person name="Chung M."/>
            <person name="Chen C."/>
            <person name="Shaw J."/>
            <person name="Wu H."/>
            <person name="Hsiao K."/>
            <person name="Chao Y."/>
            <person name="Chu M."/>
            <person name="Cheng C."/>
            <person name="Hour A."/>
            <person name="Lee P."/>
            <person name="Lin S."/>
            <person name="Lin Y."/>
            <person name="Liou J."/>
            <person name="Liu S."/>
            <person name="Hsing Y."/>
            <person name="Raghuvanshi S."/>
            <person name="Mohanty A."/>
            <person name="Bharti A.K."/>
            <person name="Gaur A."/>
            <person name="Gupta V."/>
            <person name="Kumar D."/>
            <person name="Ravi V."/>
            <person name="Vij S."/>
            <person name="Kapur A."/>
            <person name="Khurana P."/>
            <person name="Khurana P."/>
            <person name="Khurana J.P."/>
            <person name="Tyagi A.K."/>
            <person name="Gaikwad K."/>
            <person name="Singh A."/>
            <person name="Dalal V."/>
            <person name="Srivastava S."/>
            <person name="Dixit A."/>
            <person name="Pal A.K."/>
            <person name="Ghazi I.A."/>
            <person name="Yadav M."/>
            <person name="Pandit A."/>
            <person name="Bhargava A."/>
            <person name="Sureshbabu K."/>
            <person name="Batra K."/>
            <person name="Sharma T.R."/>
            <person name="Mohapatra T."/>
            <person name="Singh N.K."/>
            <person name="Messing J."/>
            <person name="Nelson A.B."/>
            <person name="Fuks G."/>
            <person name="Kavchok S."/>
            <person name="Keizer G."/>
            <person name="Linton E."/>
            <person name="Llaca V."/>
            <person name="Song R."/>
            <person name="Tanyolac B."/>
            <person name="Young S."/>
            <person name="Ho-Il K."/>
            <person name="Hahn J.H."/>
            <person name="Sangsakoo G."/>
            <person name="Vanavichit A."/>
            <person name="de Mattos Luiz.A.T."/>
            <person name="Zimmer P.D."/>
            <person name="Malone G."/>
            <person name="Dellagostin O."/>
            <person name="de Oliveira A.C."/>
            <person name="Bevan M."/>
            <person name="Bancroft I."/>
            <person name="Minx P."/>
            <person name="Cordum H."/>
            <person name="Wilson R."/>
            <person name="Cheng Z."/>
            <person name="Jin W."/>
            <person name="Jiang J."/>
            <person name="Leong S.A."/>
            <person name="Iwama H."/>
            <person name="Gojobori T."/>
            <person name="Itoh T."/>
            <person name="Niimura Y."/>
            <person name="Fujii Y."/>
            <person name="Habara T."/>
            <person name="Sakai H."/>
            <person name="Sato Y."/>
            <person name="Wilson G."/>
            <person name="Kumar K."/>
            <person name="McCouch S."/>
            <person name="Juretic N."/>
            <person name="Hoen D."/>
            <person name="Wright S."/>
            <person name="Bruskiewich R."/>
            <person name="Bureau T."/>
            <person name="Miyao A."/>
            <person name="Hirochika H."/>
            <person name="Nishikawa T."/>
            <person name="Kadowaki K."/>
            <person name="Sugiura M."/>
            <person name="Burr B."/>
            <person name="Sasaki T."/>
        </authorList>
    </citation>
    <scope>NUCLEOTIDE SEQUENCE [LARGE SCALE GENOMIC DNA]</scope>
    <source>
        <strain evidence="6">cv. Nipponbare</strain>
    </source>
</reference>
<accession>Q5JJS3</accession>
<evidence type="ECO:0000313" key="5">
    <source>
        <dbReference type="EMBL" id="BAD88283.1"/>
    </source>
</evidence>
<protein>
    <submittedName>
        <fullName evidence="4">Aminotransferase-like</fullName>
    </submittedName>
</protein>
<dbReference type="GO" id="GO:0008483">
    <property type="term" value="F:transaminase activity"/>
    <property type="evidence" value="ECO:0007669"/>
    <property type="project" value="UniProtKB-KW"/>
</dbReference>
<sequence>MSTSTNPTAASSTEYAEHLSNLVAVPSLLHDQQYFLGPIDNLDPTEFIIAETNRTPFRSANPTTSHWKNTFKSWPSLEKSWFVWYKRISGSKQAHWDEIRISQALALTIANSAKDEPLMSAATYFWSNTLNAFLFNQGPMTPTLLDIIMLTGLDVTSSANPMNLNTKNTFEFKTKSIGGWSGYITAYMGKGPVTPREHVAFLLMWLEKFLFCRSSYGPTTNWQFLAEALVTKKQFPLGKILLGYLYQILNNASAKIIVGSVVGTGGPWWLLQSWLNLVVMKVVNRPSVTEAEFPRLEPIMEDDGEKRTHRRCMSYGEYASTPADAGAKLSAELLKDWFFSFYDGFQKDARIWFFYADSMDFELPADFRFEDINHEKFQQSREIFTTAISPCILPVGIHQGRNIQVSYEFYHPMSSARQLGMGQLPIGLYFTDKIQCRGNISSTLMMDRLLNIPGPPLGSIENIKLARLRSRAFDRWWGEWKLHLFHQSASMYMTDLFPDAIPQTTESSPPRQSNSGKVIKYALGLISNGGGPSLSTISFNAPKTSALLQGLIREPADADKKRRTRSSATDTSAPAPKKKAKTKKAKPADDLPALDPSIEQALDEEEIGEDIDQAAAEISDTERTPSASPKQAPPFPSAPAQLARRKKIAVRKKSVTPAPKPAPPAESGSRTLSAVGSHHVEEEEQLAAPTIPVLADLFSFDIKDYLDETEEDTTSKATALLSDDHQFKLEKARQMLADRRERKDIEATIQTNRQLVHEEKAKLDQLSEGPIKSNIDRLEARKIELLAQLQECNAELDLEHKKLADLPQAVEEQKARLKSAIKNVAEMSKSLKVIPGTDAQDAQAIEEIDQIRQKAISAIQRYLSQ</sequence>
<keyword evidence="1" id="KW-0175">Coiled coil</keyword>
<feature type="domain" description="Aminotransferase-like plant mobile" evidence="3">
    <location>
        <begin position="104"/>
        <end position="282"/>
    </location>
</feature>
<evidence type="ECO:0000259" key="3">
    <source>
        <dbReference type="Pfam" id="PF10536"/>
    </source>
</evidence>
<dbReference type="AlphaFoldDB" id="Q5JJS3"/>
<proteinExistence type="predicted"/>
<feature type="region of interest" description="Disordered" evidence="2">
    <location>
        <begin position="553"/>
        <end position="595"/>
    </location>
</feature>
<feature type="coiled-coil region" evidence="1">
    <location>
        <begin position="775"/>
        <end position="830"/>
    </location>
</feature>
<dbReference type="EMBL" id="AP004614">
    <property type="protein sequence ID" value="BAD88283.1"/>
    <property type="molecule type" value="Genomic_DNA"/>
</dbReference>
<feature type="compositionally biased region" description="Basic residues" evidence="2">
    <location>
        <begin position="643"/>
        <end position="654"/>
    </location>
</feature>
<gene>
    <name evidence="4" type="ORF">OSJNBa0026J14.40</name>
    <name evidence="5" type="ORF">OSJNBa0042P21.10</name>
</gene>
<dbReference type="Proteomes" id="UP000817658">
    <property type="component" value="Chromosome 1"/>
</dbReference>
<feature type="region of interest" description="Disordered" evidence="2">
    <location>
        <begin position="618"/>
        <end position="687"/>
    </location>
</feature>
<dbReference type="InterPro" id="IPR044824">
    <property type="entry name" value="MAIN-like"/>
</dbReference>
<organism evidence="4">
    <name type="scientific">Oryza sativa subsp. japonica</name>
    <name type="common">Rice</name>
    <dbReference type="NCBI Taxonomy" id="39947"/>
    <lineage>
        <taxon>Eukaryota</taxon>
        <taxon>Viridiplantae</taxon>
        <taxon>Streptophyta</taxon>
        <taxon>Embryophyta</taxon>
        <taxon>Tracheophyta</taxon>
        <taxon>Spermatophyta</taxon>
        <taxon>Magnoliopsida</taxon>
        <taxon>Liliopsida</taxon>
        <taxon>Poales</taxon>
        <taxon>Poaceae</taxon>
        <taxon>BOP clade</taxon>
        <taxon>Oryzoideae</taxon>
        <taxon>Oryzeae</taxon>
        <taxon>Oryzinae</taxon>
        <taxon>Oryza</taxon>
        <taxon>Oryza sativa</taxon>
    </lineage>
</organism>
<feature type="compositionally biased region" description="Basic residues" evidence="2">
    <location>
        <begin position="576"/>
        <end position="585"/>
    </location>
</feature>
<keyword evidence="4" id="KW-0808">Transferase</keyword>
<dbReference type="PANTHER" id="PTHR46033">
    <property type="entry name" value="PROTEIN MAIN-LIKE 2"/>
    <property type="match status" value="1"/>
</dbReference>
<keyword evidence="4" id="KW-0032">Aminotransferase</keyword>
<dbReference type="InterPro" id="IPR019557">
    <property type="entry name" value="AminoTfrase-like_pln_mobile"/>
</dbReference>
<reference evidence="6" key="3">
    <citation type="journal article" date="2008" name="Nucleic Acids Res.">
        <title>The rice annotation project database (RAP-DB): 2008 update.</title>
        <authorList>
            <consortium name="The rice annotation project (RAP)"/>
        </authorList>
    </citation>
    <scope>GENOME REANNOTATION</scope>
    <source>
        <strain evidence="6">cv. Nipponbare</strain>
    </source>
</reference>
<evidence type="ECO:0000256" key="2">
    <source>
        <dbReference type="SAM" id="MobiDB-lite"/>
    </source>
</evidence>
<dbReference type="Proteomes" id="UP000000763">
    <property type="component" value="Chromosome 1"/>
</dbReference>
<reference evidence="4" key="1">
    <citation type="journal article" date="2002" name="Nature">
        <title>The genome sequence and structure of rice chromosome 1.</title>
        <authorList>
            <person name="Sasaki T."/>
            <person name="Matsumoto T."/>
            <person name="Yamamoto K."/>
            <person name="Sakata K."/>
            <person name="Baba T."/>
            <person name="Katayose Y."/>
            <person name="Wu J."/>
            <person name="Niimura Y."/>
            <person name="Cheng Z."/>
            <person name="Nagamura Y."/>
            <person name="Antonio B.A."/>
            <person name="Kanamori H."/>
            <person name="Hosokawa S."/>
            <person name="Masukawa M."/>
            <person name="Arikawa K."/>
            <person name="Chiden Y."/>
            <person name="Hayashi M."/>
            <person name="Okamoto M."/>
            <person name="Ando T."/>
            <person name="Aoki H."/>
            <person name="Arita K."/>
            <person name="Hamada M."/>
            <person name="Harada C."/>
            <person name="Hijishita S."/>
            <person name="Honda M."/>
            <person name="Ichikawa Y."/>
            <person name="Idonuma A."/>
            <person name="Iijima M."/>
            <person name="Ikeda M."/>
            <person name="Ikeno M."/>
            <person name="Itoh S."/>
            <person name="Itoh T."/>
            <person name="Itoh Y."/>
            <person name="Itoh Y."/>
            <person name="Iwabuchi A."/>
            <person name="Kamiya K."/>
            <person name="Karasawa W."/>
            <person name="Katagiri S."/>
            <person name="Kikuta A."/>
            <person name="Kobayashi N."/>
            <person name="Kono I."/>
            <person name="Machita K."/>
            <person name="Maehara T."/>
            <person name="Mizuno H."/>
            <person name="Mizubayashi T."/>
            <person name="Mukai Y."/>
            <person name="Nagasaki H."/>
            <person name="Nakashima M."/>
            <person name="Nakama Y."/>
            <person name="Nakamichi Y."/>
            <person name="Nakamura M."/>
            <person name="Namiki N."/>
            <person name="Negishi M."/>
            <person name="Ohta I."/>
            <person name="Ono N."/>
            <person name="Saji S."/>
            <person name="Sakai K."/>
            <person name="Shibata M."/>
            <person name="Shimokawa T."/>
            <person name="Shomura A."/>
            <person name="Song J."/>
            <person name="Takazaki Y."/>
            <person name="Terasawa K."/>
            <person name="Tsuji K."/>
            <person name="Waki K."/>
            <person name="Yamagata H."/>
            <person name="Yamane H."/>
            <person name="Yoshiki S."/>
            <person name="Yoshihara R."/>
            <person name="Yukawa K."/>
            <person name="Zhong H."/>
            <person name="Iwama H."/>
            <person name="Endo T."/>
            <person name="Ito H."/>
            <person name="Hahn J.H."/>
            <person name="Kim H.I."/>
            <person name="Eun M.Y."/>
            <person name="Yano M."/>
            <person name="Jiang J."/>
            <person name="Gojobori T."/>
        </authorList>
    </citation>
    <scope>NUCLEOTIDE SEQUENCE</scope>
</reference>